<sequence>MTQDWTSGVRDKGTNLLYTYSYKVKGAVGHFVDIQTWTSDSTITFNPPVDFPDKNTNVTLQFIGKVKDTLGGEASSSVVSLEFQPPSKRLSGKTPADVEAELERALTDTSGTSPSETSTKIRQLLQSASDLAEGGGDTLMAQKRSVILKAASGVSQVCSQTASEGDSSEDFSTNLSGCADVLKEVAAAGRADAMASGGSWDASLRSTVADEVKSAVSALAGISATSPSAEGKTQAEEAATSLLTGLGNLVDTNSGSSGTASVDRKVTEALKELGRFVAARLPAGDSSTLSTSTTSTSAAFSSSSFSTSNSSSSSSTMTISSSAVALSSLGSGGATAGGASLVFDAQGQGATLNSPPSGCDTSLVSVQKTAMPFNSAGSADTASMPSPSLNYTGAPTTLSPSSQTGTVTVDLLQCGERLSVDTGKGAKATFTLPLPSGTSSFQSSVKQADGTFLLIMGGSEKNVTVACSFLDTSKASGSLQGAWAVSGCSATAVSSSDATITCGCDHLTEFAAVSASVDAASDPSASVTTTTQSTEEEETGSEGIKWNTRTLPAVAVSNILVGGLACGAVILAFLVQCCVGPSRDERAFLLKTVFLSEFRLARGIREERARDEDALTSSGGCGSFGRRAAPSLYAGIRRWSLHERTPLWYALKGLPWQGVRGSVSLSSSASPLGKEMTSVAVKGQQERAGSQRFRSVAAAREEASDEEEEEEGRDQADQVPITGAGSRAVPRPSEPSPAGEGRAPHAPPSRVSHARPSRALVPSRASPVPPADPKETAREDHRPPTKGNETPSQMGENKGALGENPSREGEGLYAAGHRSDKYTPAEEGAYGEEYAGAEGVYAEEYGGGDGAAAEEGVYGEEYAGAEGVYAEEYGGGDGAAAEEGVYGEEYVGAEGVYAEEYGGGDGAAAEEGVYGEEYAGAEGVYAEEYGGGDGAAAEEGVYGEEYAGAEGVYAEEYGGGDGAAAEEGVYGEEYAGAEGVYAEEYGGGDGAAAEEGVYGEEYAGAEGVYAEEYGGGDGAAAEEGVYGEEYAGAEGVYAEEYGGGDGAAAEEGVYGEEYVGAEGVYAEEYGGGDGAAAEEGVYGEEYAGAEGVYAEEYGGGDGAAAEEGVYGEEYAGAEGVYAEEYGGEEGHYYFEEVGGGEAWAEGQQEGGDGLEEAGPRRTFASGGQHGAPPPPPLGQEGEEEGALETFEANAARGRQQRMGGQNEALFEEAQEGRGPSRSPPVLRRHVEGDTHAQQATGVSVGERRRGESVRWADTAPVAEAGGTVEWTADSHAADLPPDWSGGRESLAWSAWGEPRGRGDPLAALGGGSEGDEVSSLAEDIYTEAARGGDLDDDIEEEEGGDPLEDAQTSMGAQGRSDKPRKSLAALDPRVRASILGFGPTGSASKDLQGVADMEDEDEEEEDEEEEEEEEMDGGTERTRAEGAETAAVGKKGDTLEEAEKGQPTETAERFPCLGWSFCMLFLEVMLRDALLFAVILPSRLTGETDLLGEAALMAARVATGALICSCPVTEVHWSLGTLLGSLTAVFVGSLLRSEFFVFPKRRLPLQAFLRERRAREEAASRAAAKAHDRALIEAARKKHPSVFTSLHGKNKRNEDGKVEEGQAAPVPPKRGKSVLYTMRGSVIELEDVPGIASRGRWRSLWVERVLLWETAGQLLCCLLGGVSVLLLLLDAFLEGFDLWGGRGGAEEDVAIGTFVFVGWELLVWPFLWALGVAGLISASSRTSRQEVEHRSSSRRKGEQNATRPTFLERWANANEHLFHFSECAGMHE</sequence>
<dbReference type="InterPro" id="IPR000203">
    <property type="entry name" value="GPS"/>
</dbReference>
<feature type="compositionally biased region" description="Acidic residues" evidence="5">
    <location>
        <begin position="1396"/>
        <end position="1417"/>
    </location>
</feature>
<feature type="transmembrane region" description="Helical" evidence="6">
    <location>
        <begin position="1515"/>
        <end position="1535"/>
    </location>
</feature>
<proteinExistence type="predicted"/>
<feature type="transmembrane region" description="Helical" evidence="6">
    <location>
        <begin position="1693"/>
        <end position="1720"/>
    </location>
</feature>
<dbReference type="VEuPathDB" id="CryptoDB:Cvel_8287"/>
<feature type="region of interest" description="Disordered" evidence="5">
    <location>
        <begin position="284"/>
        <end position="316"/>
    </location>
</feature>
<evidence type="ECO:0000256" key="1">
    <source>
        <dbReference type="ARBA" id="ARBA00004370"/>
    </source>
</evidence>
<dbReference type="InterPro" id="IPR046338">
    <property type="entry name" value="GAIN_dom_sf"/>
</dbReference>
<feature type="compositionally biased region" description="Low complexity" evidence="5">
    <location>
        <begin position="286"/>
        <end position="316"/>
    </location>
</feature>
<accession>A0A0G4HSL7</accession>
<keyword evidence="3 6" id="KW-1133">Transmembrane helix</keyword>
<dbReference type="GO" id="GO:0016020">
    <property type="term" value="C:membrane"/>
    <property type="evidence" value="ECO:0007669"/>
    <property type="project" value="UniProtKB-SubCell"/>
</dbReference>
<feature type="compositionally biased region" description="Low complexity" evidence="5">
    <location>
        <begin position="523"/>
        <end position="533"/>
    </location>
</feature>
<feature type="region of interest" description="Disordered" evidence="5">
    <location>
        <begin position="1136"/>
        <end position="1449"/>
    </location>
</feature>
<comment type="subcellular location">
    <subcellularLocation>
        <location evidence="1">Membrane</location>
    </subcellularLocation>
</comment>
<evidence type="ECO:0000256" key="6">
    <source>
        <dbReference type="SAM" id="Phobius"/>
    </source>
</evidence>
<feature type="compositionally biased region" description="Basic and acidic residues" evidence="5">
    <location>
        <begin position="1245"/>
        <end position="1254"/>
    </location>
</feature>
<evidence type="ECO:0000256" key="5">
    <source>
        <dbReference type="SAM" id="MobiDB-lite"/>
    </source>
</evidence>
<keyword evidence="2 6" id="KW-0812">Transmembrane</keyword>
<evidence type="ECO:0000256" key="4">
    <source>
        <dbReference type="ARBA" id="ARBA00023136"/>
    </source>
</evidence>
<feature type="region of interest" description="Disordered" evidence="5">
    <location>
        <begin position="376"/>
        <end position="403"/>
    </location>
</feature>
<keyword evidence="4 6" id="KW-0472">Membrane</keyword>
<protein>
    <submittedName>
        <fullName evidence="7">Uncharacterized protein</fullName>
    </submittedName>
</protein>
<feature type="region of interest" description="Disordered" evidence="5">
    <location>
        <begin position="1589"/>
        <end position="1612"/>
    </location>
</feature>
<feature type="compositionally biased region" description="Acidic residues" evidence="5">
    <location>
        <begin position="703"/>
        <end position="712"/>
    </location>
</feature>
<feature type="region of interest" description="Disordered" evidence="5">
    <location>
        <begin position="523"/>
        <end position="542"/>
    </location>
</feature>
<evidence type="ECO:0000256" key="3">
    <source>
        <dbReference type="ARBA" id="ARBA00022989"/>
    </source>
</evidence>
<feature type="region of interest" description="Disordered" evidence="5">
    <location>
        <begin position="665"/>
        <end position="819"/>
    </location>
</feature>
<dbReference type="Gene3D" id="2.60.220.50">
    <property type="match status" value="1"/>
</dbReference>
<dbReference type="Pfam" id="PF01825">
    <property type="entry name" value="GPS"/>
    <property type="match status" value="1"/>
</dbReference>
<organism evidence="7">
    <name type="scientific">Chromera velia CCMP2878</name>
    <dbReference type="NCBI Taxonomy" id="1169474"/>
    <lineage>
        <taxon>Eukaryota</taxon>
        <taxon>Sar</taxon>
        <taxon>Alveolata</taxon>
        <taxon>Colpodellida</taxon>
        <taxon>Chromeraceae</taxon>
        <taxon>Chromera</taxon>
    </lineage>
</organism>
<reference evidence="7" key="1">
    <citation type="submission" date="2014-11" db="EMBL/GenBank/DDBJ databases">
        <authorList>
            <person name="Otto D Thomas"/>
            <person name="Naeem Raeece"/>
        </authorList>
    </citation>
    <scope>NUCLEOTIDE SEQUENCE</scope>
</reference>
<feature type="compositionally biased region" description="Basic and acidic residues" evidence="5">
    <location>
        <begin position="1595"/>
        <end position="1604"/>
    </location>
</feature>
<evidence type="ECO:0000256" key="2">
    <source>
        <dbReference type="ARBA" id="ARBA00022692"/>
    </source>
</evidence>
<name>A0A0G4HSL7_9ALVE</name>
<feature type="compositionally biased region" description="Acidic residues" evidence="5">
    <location>
        <begin position="1334"/>
        <end position="1348"/>
    </location>
</feature>
<gene>
    <name evidence="7" type="ORF">Cvel_8287</name>
</gene>
<feature type="transmembrane region" description="Helical" evidence="6">
    <location>
        <begin position="1650"/>
        <end position="1673"/>
    </location>
</feature>
<feature type="compositionally biased region" description="Basic and acidic residues" evidence="5">
    <location>
        <begin position="772"/>
        <end position="783"/>
    </location>
</feature>
<feature type="compositionally biased region" description="Basic and acidic residues" evidence="5">
    <location>
        <begin position="1434"/>
        <end position="1449"/>
    </location>
</feature>
<dbReference type="EMBL" id="CDMZ01003709">
    <property type="protein sequence ID" value="CEM47326.1"/>
    <property type="molecule type" value="Genomic_DNA"/>
</dbReference>
<evidence type="ECO:0000313" key="7">
    <source>
        <dbReference type="EMBL" id="CEM47326.1"/>
    </source>
</evidence>